<proteinExistence type="predicted"/>
<dbReference type="Pfam" id="PF00395">
    <property type="entry name" value="SLH"/>
    <property type="match status" value="2"/>
</dbReference>
<organism evidence="3 4">
    <name type="scientific">Alkaliphilus serpentinus</name>
    <dbReference type="NCBI Taxonomy" id="1482731"/>
    <lineage>
        <taxon>Bacteria</taxon>
        <taxon>Bacillati</taxon>
        <taxon>Bacillota</taxon>
        <taxon>Clostridia</taxon>
        <taxon>Peptostreptococcales</taxon>
        <taxon>Natronincolaceae</taxon>
        <taxon>Alkaliphilus</taxon>
    </lineage>
</organism>
<comment type="caution">
    <text evidence="3">The sequence shown here is derived from an EMBL/GenBank/DDBJ whole genome shotgun (WGS) entry which is preliminary data.</text>
</comment>
<evidence type="ECO:0000313" key="3">
    <source>
        <dbReference type="EMBL" id="KAB3527584.1"/>
    </source>
</evidence>
<dbReference type="PROSITE" id="PS51272">
    <property type="entry name" value="SLH"/>
    <property type="match status" value="1"/>
</dbReference>
<dbReference type="OrthoDB" id="1704601at2"/>
<reference evidence="3 4" key="1">
    <citation type="submission" date="2019-10" db="EMBL/GenBank/DDBJ databases">
        <title>Alkaliphilus serpentinus sp. nov. and Alkaliphilus pronyensis sp. nov., two novel anaerobic alkaliphilic species isolated from the serpentinized-hosted hydrothermal field of the Prony Bay (New Caledonia).</title>
        <authorList>
            <person name="Postec A."/>
        </authorList>
    </citation>
    <scope>NUCLEOTIDE SEQUENCE [LARGE SCALE GENOMIC DNA]</scope>
    <source>
        <strain evidence="3 4">LacT</strain>
    </source>
</reference>
<evidence type="ECO:0000313" key="4">
    <source>
        <dbReference type="Proteomes" id="UP000465601"/>
    </source>
</evidence>
<accession>A0A833HMA7</accession>
<keyword evidence="4" id="KW-1185">Reference proteome</keyword>
<protein>
    <recommendedName>
        <fullName evidence="2">SLH domain-containing protein</fullName>
    </recommendedName>
</protein>
<sequence>MKKSIGRIVLILLLLTIVFTSFSYGSIDSDHGKEDGETVGKFIGELFGKNDYNDGKDNDWQEAIPSQKEIIKLFNLSRETYTYRNAFITYFRKYFEEGYKEAFRESNVTLATEEADNTGLIDGLAIGEIMGQLKGTEDFEKGLNSSWRRVLPSDEEIIETYNLYREVPSYKGGFLEGFKKAFETHYIMGFRNANLNEILKNINVVDEIEYTNITTFGGSISSDDKVMTITFDKGGLYKDNYIAIETSELKVLDPIFQLTPTTELYEVKLQEATIFPQKPFRLSFKYFGPESGGIYALKDGDWIYLSSKIEGEDIYTMIEEPLYKGGKYAVFISGSYKELEDIEDHWANVELDYFNRNNLLRAEEGKYYKPDNPMTRGEFILLLDKYYKWPTINNVNLSKYKDSVILEDYENSFGKGVALGYISGYSDDTLRPHMPISYQEVEWIMQKILNNKGFKWETVAEKLEEEKGFSSLGLLNNRLFVTKAEIIYLLYSLK</sequence>
<name>A0A833HMA7_9FIRM</name>
<evidence type="ECO:0000259" key="2">
    <source>
        <dbReference type="PROSITE" id="PS51272"/>
    </source>
</evidence>
<dbReference type="RefSeq" id="WP_151866479.1">
    <property type="nucleotide sequence ID" value="NZ_WBZB01000040.1"/>
</dbReference>
<dbReference type="EMBL" id="WBZB01000040">
    <property type="protein sequence ID" value="KAB3527584.1"/>
    <property type="molecule type" value="Genomic_DNA"/>
</dbReference>
<gene>
    <name evidence="3" type="ORF">F8153_11400</name>
</gene>
<dbReference type="Proteomes" id="UP000465601">
    <property type="component" value="Unassembled WGS sequence"/>
</dbReference>
<dbReference type="InterPro" id="IPR001119">
    <property type="entry name" value="SLH_dom"/>
</dbReference>
<keyword evidence="1" id="KW-0677">Repeat</keyword>
<feature type="domain" description="SLH" evidence="2">
    <location>
        <begin position="334"/>
        <end position="397"/>
    </location>
</feature>
<dbReference type="AlphaFoldDB" id="A0A833HMA7"/>
<evidence type="ECO:0000256" key="1">
    <source>
        <dbReference type="ARBA" id="ARBA00022737"/>
    </source>
</evidence>